<reference evidence="4" key="1">
    <citation type="submission" date="2023-07" db="EMBL/GenBank/DDBJ databases">
        <title>Genomic Encyclopedia of Type Strains, Phase IV (KMG-IV): sequencing the most valuable type-strain genomes for metagenomic binning, comparative biology and taxonomic classification.</title>
        <authorList>
            <person name="Goeker M."/>
        </authorList>
    </citation>
    <scope>NUCLEOTIDE SEQUENCE</scope>
    <source>
        <strain evidence="4">DSM 26174</strain>
    </source>
</reference>
<feature type="transmembrane region" description="Helical" evidence="2">
    <location>
        <begin position="26"/>
        <end position="46"/>
    </location>
</feature>
<evidence type="ECO:0000259" key="3">
    <source>
        <dbReference type="SMART" id="SM00065"/>
    </source>
</evidence>
<feature type="coiled-coil region" evidence="1">
    <location>
        <begin position="397"/>
        <end position="459"/>
    </location>
</feature>
<keyword evidence="2" id="KW-0812">Transmembrane</keyword>
<feature type="transmembrane region" description="Helical" evidence="2">
    <location>
        <begin position="104"/>
        <end position="125"/>
    </location>
</feature>
<sequence length="463" mass="52590">MNLVNRILNAGVKDDFGKVQINNYRLSNGAAFLIAIFCIPFVITGYQASPILFTYPSLTLLAYLGVIFLNKGNDNLTARFVLSVAGVLGGSVFHFKLLEMGRPFTMSIFIVVMSLLVMPWVFLSLKERTQLISANIICLLPVFIQLSHIDTLFKSDLKGVDFFQTANMNYISFVISIFILLIASFCIRWISETVGDENAELLSEMEKKNNELASNSQSMETYIEELKIKQKADKKREWKAEGINKVSRILKPGTLLDDVKDELLSTIIKFLGANQGAIYLVNKRDEGLSIDLSACYAYDRKKYMGMSFAPGEGLIGQIYLERDLIYMTDVPENFVKITSGLGDSTPKSLVLATMQHNDEVRAIIELASFEEYDEFAKDFLKEASQMIGSYVANSQINEQTRRLLEETQDQSEQLRQQEEELRQNMEEMTATQEEMQRIKEENEQRIIDLENEIKNYQSAGQVV</sequence>
<dbReference type="Pfam" id="PF13185">
    <property type="entry name" value="GAF_2"/>
    <property type="match status" value="1"/>
</dbReference>
<dbReference type="Proteomes" id="UP001185092">
    <property type="component" value="Unassembled WGS sequence"/>
</dbReference>
<feature type="domain" description="GAF" evidence="3">
    <location>
        <begin position="255"/>
        <end position="401"/>
    </location>
</feature>
<gene>
    <name evidence="4" type="ORF">HNQ88_003807</name>
</gene>
<evidence type="ECO:0000313" key="5">
    <source>
        <dbReference type="Proteomes" id="UP001185092"/>
    </source>
</evidence>
<evidence type="ECO:0000256" key="2">
    <source>
        <dbReference type="SAM" id="Phobius"/>
    </source>
</evidence>
<dbReference type="Gene3D" id="3.30.450.40">
    <property type="match status" value="1"/>
</dbReference>
<dbReference type="GO" id="GO:0004519">
    <property type="term" value="F:endonuclease activity"/>
    <property type="evidence" value="ECO:0007669"/>
    <property type="project" value="UniProtKB-KW"/>
</dbReference>
<accession>A0AAE4BTF4</accession>
<keyword evidence="5" id="KW-1185">Reference proteome</keyword>
<comment type="caution">
    <text evidence="4">The sequence shown here is derived from an EMBL/GenBank/DDBJ whole genome shotgun (WGS) entry which is preliminary data.</text>
</comment>
<dbReference type="SMART" id="SM00065">
    <property type="entry name" value="GAF"/>
    <property type="match status" value="1"/>
</dbReference>
<evidence type="ECO:0000313" key="4">
    <source>
        <dbReference type="EMBL" id="MDR6240731.1"/>
    </source>
</evidence>
<feature type="transmembrane region" description="Helical" evidence="2">
    <location>
        <begin position="132"/>
        <end position="149"/>
    </location>
</feature>
<proteinExistence type="predicted"/>
<keyword evidence="4" id="KW-0540">Nuclease</keyword>
<dbReference type="InterPro" id="IPR029016">
    <property type="entry name" value="GAF-like_dom_sf"/>
</dbReference>
<dbReference type="AlphaFoldDB" id="A0AAE4BTF4"/>
<evidence type="ECO:0000256" key="1">
    <source>
        <dbReference type="SAM" id="Coils"/>
    </source>
</evidence>
<dbReference type="EMBL" id="JAVDQD010000005">
    <property type="protein sequence ID" value="MDR6240731.1"/>
    <property type="molecule type" value="Genomic_DNA"/>
</dbReference>
<dbReference type="RefSeq" id="WP_309940892.1">
    <property type="nucleotide sequence ID" value="NZ_AP025306.1"/>
</dbReference>
<protein>
    <submittedName>
        <fullName evidence="4">Holliday junction resolvase-like endonuclease</fullName>
    </submittedName>
</protein>
<dbReference type="InterPro" id="IPR003018">
    <property type="entry name" value="GAF"/>
</dbReference>
<keyword evidence="2" id="KW-0472">Membrane</keyword>
<keyword evidence="4" id="KW-0255">Endonuclease</keyword>
<feature type="transmembrane region" description="Helical" evidence="2">
    <location>
        <begin position="52"/>
        <end position="69"/>
    </location>
</feature>
<keyword evidence="2" id="KW-1133">Transmembrane helix</keyword>
<keyword evidence="1" id="KW-0175">Coiled coil</keyword>
<organism evidence="4 5">
    <name type="scientific">Aureibacter tunicatorum</name>
    <dbReference type="NCBI Taxonomy" id="866807"/>
    <lineage>
        <taxon>Bacteria</taxon>
        <taxon>Pseudomonadati</taxon>
        <taxon>Bacteroidota</taxon>
        <taxon>Cytophagia</taxon>
        <taxon>Cytophagales</taxon>
        <taxon>Persicobacteraceae</taxon>
        <taxon>Aureibacter</taxon>
    </lineage>
</organism>
<feature type="transmembrane region" description="Helical" evidence="2">
    <location>
        <begin position="169"/>
        <end position="190"/>
    </location>
</feature>
<keyword evidence="4" id="KW-0378">Hydrolase</keyword>
<name>A0AAE4BTF4_9BACT</name>
<feature type="transmembrane region" description="Helical" evidence="2">
    <location>
        <begin position="76"/>
        <end position="98"/>
    </location>
</feature>
<dbReference type="SUPFAM" id="SSF55781">
    <property type="entry name" value="GAF domain-like"/>
    <property type="match status" value="1"/>
</dbReference>